<comment type="caution">
    <text evidence="3">The sequence shown here is derived from an EMBL/GenBank/DDBJ whole genome shotgun (WGS) entry which is preliminary data.</text>
</comment>
<feature type="region of interest" description="Disordered" evidence="1">
    <location>
        <begin position="423"/>
        <end position="444"/>
    </location>
</feature>
<name>A0AAD8Q8K6_9PEZI</name>
<dbReference type="GeneID" id="85438033"/>
<organism evidence="3 4">
    <name type="scientific">Colletotrichum navitas</name>
    <dbReference type="NCBI Taxonomy" id="681940"/>
    <lineage>
        <taxon>Eukaryota</taxon>
        <taxon>Fungi</taxon>
        <taxon>Dikarya</taxon>
        <taxon>Ascomycota</taxon>
        <taxon>Pezizomycotina</taxon>
        <taxon>Sordariomycetes</taxon>
        <taxon>Hypocreomycetidae</taxon>
        <taxon>Glomerellales</taxon>
        <taxon>Glomerellaceae</taxon>
        <taxon>Colletotrichum</taxon>
        <taxon>Colletotrichum graminicola species complex</taxon>
    </lineage>
</organism>
<keyword evidence="2" id="KW-0472">Membrane</keyword>
<feature type="region of interest" description="Disordered" evidence="1">
    <location>
        <begin position="246"/>
        <end position="265"/>
    </location>
</feature>
<dbReference type="RefSeq" id="XP_060418638.1">
    <property type="nucleotide sequence ID" value="XM_060553793.1"/>
</dbReference>
<evidence type="ECO:0000313" key="3">
    <source>
        <dbReference type="EMBL" id="KAK1597892.1"/>
    </source>
</evidence>
<keyword evidence="2" id="KW-1133">Transmembrane helix</keyword>
<feature type="compositionally biased region" description="Low complexity" evidence="1">
    <location>
        <begin position="255"/>
        <end position="265"/>
    </location>
</feature>
<reference evidence="3" key="1">
    <citation type="submission" date="2021-06" db="EMBL/GenBank/DDBJ databases">
        <title>Comparative genomics, transcriptomics and evolutionary studies reveal genomic signatures of adaptation to plant cell wall in hemibiotrophic fungi.</title>
        <authorList>
            <consortium name="DOE Joint Genome Institute"/>
            <person name="Baroncelli R."/>
            <person name="Diaz J.F."/>
            <person name="Benocci T."/>
            <person name="Peng M."/>
            <person name="Battaglia E."/>
            <person name="Haridas S."/>
            <person name="Andreopoulos W."/>
            <person name="Labutti K."/>
            <person name="Pangilinan J."/>
            <person name="Floch G.L."/>
            <person name="Makela M.R."/>
            <person name="Henrissat B."/>
            <person name="Grigoriev I.V."/>
            <person name="Crouch J.A."/>
            <person name="De Vries R.P."/>
            <person name="Sukno S.A."/>
            <person name="Thon M.R."/>
        </authorList>
    </citation>
    <scope>NUCLEOTIDE SEQUENCE</scope>
    <source>
        <strain evidence="3">CBS 125086</strain>
    </source>
</reference>
<feature type="transmembrane region" description="Helical" evidence="2">
    <location>
        <begin position="271"/>
        <end position="294"/>
    </location>
</feature>
<keyword evidence="2" id="KW-0812">Transmembrane</keyword>
<accession>A0AAD8Q8K6</accession>
<protein>
    <submittedName>
        <fullName evidence="3">Uncharacterized protein</fullName>
    </submittedName>
</protein>
<evidence type="ECO:0000256" key="2">
    <source>
        <dbReference type="SAM" id="Phobius"/>
    </source>
</evidence>
<proteinExistence type="predicted"/>
<gene>
    <name evidence="3" type="ORF">LY79DRAFT_507128</name>
</gene>
<evidence type="ECO:0000313" key="4">
    <source>
        <dbReference type="Proteomes" id="UP001230504"/>
    </source>
</evidence>
<keyword evidence="4" id="KW-1185">Reference proteome</keyword>
<sequence length="444" mass="47963">MTLAVDTPHVAPSTRVLVDEADGNVAFESSRQAWPTKQNNPFDGTTTMPNDRIIHFNVTTLGGDDHVITTSDDIHVIIWTANSSVMVTDAIWLGNTTDSLGETKELFRNEAGFSEQSSTTSHSTSDLGPPSTRAKREERVILDGNSLSLPVRELDLKYGDPSTYINMYISLLWTYGDQSGTTMSGVFTVFNSLDPSEDYDATVRRMKDLTTGDDTQLNGFETYDDPVGSVPGGKVETSVFPLPTATSVSPNPAIGSNRGSNSGGSSLPPSAIAGIVIGSVFGLFLIAFLVWFFLHQRRRADHVSNGAYGSGHGPHKYLAHKEAHASVTESPHSPYSDDGQQPQQQLEQHHYLHQGGPEAAVGAAERSPLTPYGEEGHVPITARSIEDMTRSGVPSSTPNATTNVSHLIEDGMTEEEIRRLEDEERALDDAIEQAGQGQGRGQKP</sequence>
<dbReference type="AlphaFoldDB" id="A0AAD8Q8K6"/>
<feature type="compositionally biased region" description="Low complexity" evidence="1">
    <location>
        <begin position="333"/>
        <end position="346"/>
    </location>
</feature>
<feature type="region of interest" description="Disordered" evidence="1">
    <location>
        <begin position="111"/>
        <end position="138"/>
    </location>
</feature>
<evidence type="ECO:0000256" key="1">
    <source>
        <dbReference type="SAM" id="MobiDB-lite"/>
    </source>
</evidence>
<feature type="region of interest" description="Disordered" evidence="1">
    <location>
        <begin position="321"/>
        <end position="346"/>
    </location>
</feature>
<dbReference type="Proteomes" id="UP001230504">
    <property type="component" value="Unassembled WGS sequence"/>
</dbReference>
<dbReference type="EMBL" id="JAHLJV010000006">
    <property type="protein sequence ID" value="KAK1597892.1"/>
    <property type="molecule type" value="Genomic_DNA"/>
</dbReference>